<dbReference type="Proteomes" id="UP001457282">
    <property type="component" value="Unassembled WGS sequence"/>
</dbReference>
<organism evidence="1 2">
    <name type="scientific">Rubus argutus</name>
    <name type="common">Southern blackberry</name>
    <dbReference type="NCBI Taxonomy" id="59490"/>
    <lineage>
        <taxon>Eukaryota</taxon>
        <taxon>Viridiplantae</taxon>
        <taxon>Streptophyta</taxon>
        <taxon>Embryophyta</taxon>
        <taxon>Tracheophyta</taxon>
        <taxon>Spermatophyta</taxon>
        <taxon>Magnoliopsida</taxon>
        <taxon>eudicotyledons</taxon>
        <taxon>Gunneridae</taxon>
        <taxon>Pentapetalae</taxon>
        <taxon>rosids</taxon>
        <taxon>fabids</taxon>
        <taxon>Rosales</taxon>
        <taxon>Rosaceae</taxon>
        <taxon>Rosoideae</taxon>
        <taxon>Rosoideae incertae sedis</taxon>
        <taxon>Rubus</taxon>
    </lineage>
</organism>
<protein>
    <submittedName>
        <fullName evidence="1">Uncharacterized protein</fullName>
    </submittedName>
</protein>
<evidence type="ECO:0000313" key="1">
    <source>
        <dbReference type="EMBL" id="KAK9949976.1"/>
    </source>
</evidence>
<dbReference type="EMBL" id="JBEDUW010000001">
    <property type="protein sequence ID" value="KAK9949976.1"/>
    <property type="molecule type" value="Genomic_DNA"/>
</dbReference>
<gene>
    <name evidence="1" type="ORF">M0R45_005483</name>
</gene>
<proteinExistence type="predicted"/>
<keyword evidence="2" id="KW-1185">Reference proteome</keyword>
<accession>A0AAW1YMU3</accession>
<reference evidence="1 2" key="1">
    <citation type="journal article" date="2023" name="G3 (Bethesda)">
        <title>A chromosome-length genome assembly and annotation of blackberry (Rubus argutus, cv. 'Hillquist').</title>
        <authorList>
            <person name="Bruna T."/>
            <person name="Aryal R."/>
            <person name="Dudchenko O."/>
            <person name="Sargent D.J."/>
            <person name="Mead D."/>
            <person name="Buti M."/>
            <person name="Cavallini A."/>
            <person name="Hytonen T."/>
            <person name="Andres J."/>
            <person name="Pham M."/>
            <person name="Weisz D."/>
            <person name="Mascagni F."/>
            <person name="Usai G."/>
            <person name="Natali L."/>
            <person name="Bassil N."/>
            <person name="Fernandez G.E."/>
            <person name="Lomsadze A."/>
            <person name="Armour M."/>
            <person name="Olukolu B."/>
            <person name="Poorten T."/>
            <person name="Britton C."/>
            <person name="Davik J."/>
            <person name="Ashrafi H."/>
            <person name="Aiden E.L."/>
            <person name="Borodovsky M."/>
            <person name="Worthington M."/>
        </authorList>
    </citation>
    <scope>NUCLEOTIDE SEQUENCE [LARGE SCALE GENOMIC DNA]</scope>
    <source>
        <strain evidence="1">PI 553951</strain>
    </source>
</reference>
<sequence>MDYDDLRAIVHSSGVDVFVHRHGDRGGFRGLRQRAQAQERRHRGASLRRRHVCSAALPELRRRWAECDPAQRSFAGDAAVGG</sequence>
<comment type="caution">
    <text evidence="1">The sequence shown here is derived from an EMBL/GenBank/DDBJ whole genome shotgun (WGS) entry which is preliminary data.</text>
</comment>
<dbReference type="AlphaFoldDB" id="A0AAW1YMU3"/>
<name>A0AAW1YMU3_RUBAR</name>
<evidence type="ECO:0000313" key="2">
    <source>
        <dbReference type="Proteomes" id="UP001457282"/>
    </source>
</evidence>